<protein>
    <submittedName>
        <fullName evidence="1">Uncharacterized protein</fullName>
    </submittedName>
</protein>
<proteinExistence type="predicted"/>
<dbReference type="EMBL" id="VBUU01000005">
    <property type="protein sequence ID" value="TLG14322.1"/>
    <property type="molecule type" value="Genomic_DNA"/>
</dbReference>
<evidence type="ECO:0000313" key="1">
    <source>
        <dbReference type="EMBL" id="TLG14322.1"/>
    </source>
</evidence>
<dbReference type="OrthoDB" id="4742748at2"/>
<evidence type="ECO:0000313" key="2">
    <source>
        <dbReference type="Proteomes" id="UP000308349"/>
    </source>
</evidence>
<dbReference type="AlphaFoldDB" id="A0A5R8PHF4"/>
<name>A0A5R8PHF4_9NOCA</name>
<dbReference type="Proteomes" id="UP000308349">
    <property type="component" value="Unassembled WGS sequence"/>
</dbReference>
<organism evidence="1 2">
    <name type="scientific">Nocardia cyriacigeorgica</name>
    <dbReference type="NCBI Taxonomy" id="135487"/>
    <lineage>
        <taxon>Bacteria</taxon>
        <taxon>Bacillati</taxon>
        <taxon>Actinomycetota</taxon>
        <taxon>Actinomycetes</taxon>
        <taxon>Mycobacteriales</taxon>
        <taxon>Nocardiaceae</taxon>
        <taxon>Nocardia</taxon>
    </lineage>
</organism>
<gene>
    <name evidence="1" type="ORF">FEK35_07920</name>
</gene>
<sequence>MRITILECARKHGITEQEIRAVVSYPLLRVHITPRLPGAVPHLFIGNFDEDEPLLEIIADLADSADWIVFHAMMLRPLTISQLHLEELLGDGDLAQQRPQRRDNP</sequence>
<reference evidence="1 2" key="1">
    <citation type="submission" date="2019-05" db="EMBL/GenBank/DDBJ databases">
        <title>Genomes sequences of two Nocardia cyriacigeorgica environmental isolates, type strains Nocardia asteroides ATCC 19247 and Nocardia cyriacigeorgica DSM 44484.</title>
        <authorList>
            <person name="Vautrin F."/>
            <person name="Bergeron E."/>
            <person name="Dubost A."/>
            <person name="Abrouk D."/>
            <person name="Rodriguez Nava V."/>
            <person name="Pujic P."/>
        </authorList>
    </citation>
    <scope>NUCLEOTIDE SEQUENCE [LARGE SCALE GENOMIC DNA]</scope>
    <source>
        <strain evidence="1 2">EML 1456</strain>
    </source>
</reference>
<accession>A0A5R8PHF4</accession>
<dbReference type="RefSeq" id="WP_138455644.1">
    <property type="nucleotide sequence ID" value="NZ_VBUU01000005.1"/>
</dbReference>
<comment type="caution">
    <text evidence="1">The sequence shown here is derived from an EMBL/GenBank/DDBJ whole genome shotgun (WGS) entry which is preliminary data.</text>
</comment>